<accession>A0A4Y8CZ42</accession>
<feature type="region of interest" description="Disordered" evidence="1">
    <location>
        <begin position="1"/>
        <end position="25"/>
    </location>
</feature>
<dbReference type="Proteomes" id="UP000297299">
    <property type="component" value="Unassembled WGS sequence"/>
</dbReference>
<dbReference type="PANTHER" id="PTHR35910">
    <property type="entry name" value="2EXR DOMAIN-CONTAINING PROTEIN"/>
    <property type="match status" value="1"/>
</dbReference>
<proteinExistence type="predicted"/>
<dbReference type="InterPro" id="IPR045518">
    <property type="entry name" value="2EXR"/>
</dbReference>
<reference evidence="3 4" key="1">
    <citation type="submission" date="2017-11" db="EMBL/GenBank/DDBJ databases">
        <title>Comparative genomics of Botrytis spp.</title>
        <authorList>
            <person name="Valero-Jimenez C.A."/>
            <person name="Tapia P."/>
            <person name="Veloso J."/>
            <person name="Silva-Moreno E."/>
            <person name="Staats M."/>
            <person name="Valdes J.H."/>
            <person name="Van Kan J.A.L."/>
        </authorList>
    </citation>
    <scope>NUCLEOTIDE SEQUENCE [LARGE SCALE GENOMIC DNA]</scope>
    <source>
        <strain evidence="3 4">MUCL2830</strain>
    </source>
</reference>
<evidence type="ECO:0000313" key="4">
    <source>
        <dbReference type="Proteomes" id="UP000297299"/>
    </source>
</evidence>
<dbReference type="OrthoDB" id="3544787at2759"/>
<dbReference type="PANTHER" id="PTHR35910:SF1">
    <property type="entry name" value="2EXR DOMAIN-CONTAINING PROTEIN"/>
    <property type="match status" value="1"/>
</dbReference>
<name>A0A4Y8CZ42_9HELO</name>
<protein>
    <recommendedName>
        <fullName evidence="2">2EXR domain-containing protein</fullName>
    </recommendedName>
</protein>
<evidence type="ECO:0000313" key="3">
    <source>
        <dbReference type="EMBL" id="TEY58656.1"/>
    </source>
</evidence>
<comment type="caution">
    <text evidence="3">The sequence shown here is derived from an EMBL/GenBank/DDBJ whole genome shotgun (WGS) entry which is preliminary data.</text>
</comment>
<evidence type="ECO:0000256" key="1">
    <source>
        <dbReference type="SAM" id="MobiDB-lite"/>
    </source>
</evidence>
<dbReference type="EMBL" id="PHWZ01000204">
    <property type="protein sequence ID" value="TEY58656.1"/>
    <property type="molecule type" value="Genomic_DNA"/>
</dbReference>
<dbReference type="AlphaFoldDB" id="A0A4Y8CZ42"/>
<organism evidence="3 4">
    <name type="scientific">Botryotinia calthae</name>
    <dbReference type="NCBI Taxonomy" id="38488"/>
    <lineage>
        <taxon>Eukaryota</taxon>
        <taxon>Fungi</taxon>
        <taxon>Dikarya</taxon>
        <taxon>Ascomycota</taxon>
        <taxon>Pezizomycotina</taxon>
        <taxon>Leotiomycetes</taxon>
        <taxon>Helotiales</taxon>
        <taxon>Sclerotiniaceae</taxon>
        <taxon>Botryotinia</taxon>
    </lineage>
</organism>
<evidence type="ECO:0000259" key="2">
    <source>
        <dbReference type="Pfam" id="PF20150"/>
    </source>
</evidence>
<keyword evidence="4" id="KW-1185">Reference proteome</keyword>
<sequence>MSVNTSASQYNGTDPPTDHTSITGNTKTFHRFGELPREIQIKIFKHALPDPRTVYLRLEIILEEPREGIMWIHASVDKTRAPGLLPLLETCTTSNASVYSGDGFTKIKMEPLGSHPHIASKDNLNNEASLVYKDWGDQVLSYTYMRPSEDILVVDYISLCILYNHHGSLDLQRLTHIAVIHFGYLSVTTPWDSGRMTRLLNDIYSRCPCLKRLSVIASHDCPREIPPATRFLNIDRDLLKLDLRDKDERQVPFEEANARYEVLKDILKTRYIFDKHFESHREEVEEEGNKDVVEYWKKVERLTPMCAAMTMDPWQPYQRVRPIV</sequence>
<dbReference type="Pfam" id="PF20150">
    <property type="entry name" value="2EXR"/>
    <property type="match status" value="1"/>
</dbReference>
<gene>
    <name evidence="3" type="ORF">BOTCAL_0204g00130</name>
</gene>
<feature type="domain" description="2EXR" evidence="2">
    <location>
        <begin position="29"/>
        <end position="103"/>
    </location>
</feature>